<gene>
    <name evidence="1" type="ORF">B296_00034288</name>
</gene>
<dbReference type="EMBL" id="AMZH03011101">
    <property type="protein sequence ID" value="RRT53521.1"/>
    <property type="molecule type" value="Genomic_DNA"/>
</dbReference>
<dbReference type="Proteomes" id="UP000287651">
    <property type="component" value="Unassembled WGS sequence"/>
</dbReference>
<sequence>TAAAVEASSMPRKRFSRLRGVRWRIDLGILPSSPSASIDDLRRVTADTRRR</sequence>
<proteinExistence type="predicted"/>
<comment type="caution">
    <text evidence="1">The sequence shown here is derived from an EMBL/GenBank/DDBJ whole genome shotgun (WGS) entry which is preliminary data.</text>
</comment>
<accession>A0A426YP78</accession>
<evidence type="ECO:0000313" key="2">
    <source>
        <dbReference type="Proteomes" id="UP000287651"/>
    </source>
</evidence>
<organism evidence="1 2">
    <name type="scientific">Ensete ventricosum</name>
    <name type="common">Abyssinian banana</name>
    <name type="synonym">Musa ensete</name>
    <dbReference type="NCBI Taxonomy" id="4639"/>
    <lineage>
        <taxon>Eukaryota</taxon>
        <taxon>Viridiplantae</taxon>
        <taxon>Streptophyta</taxon>
        <taxon>Embryophyta</taxon>
        <taxon>Tracheophyta</taxon>
        <taxon>Spermatophyta</taxon>
        <taxon>Magnoliopsida</taxon>
        <taxon>Liliopsida</taxon>
        <taxon>Zingiberales</taxon>
        <taxon>Musaceae</taxon>
        <taxon>Ensete</taxon>
    </lineage>
</organism>
<feature type="non-terminal residue" evidence="1">
    <location>
        <position position="1"/>
    </location>
</feature>
<dbReference type="AlphaFoldDB" id="A0A426YP78"/>
<reference evidence="1 2" key="1">
    <citation type="journal article" date="2014" name="Agronomy (Basel)">
        <title>A Draft Genome Sequence for Ensete ventricosum, the Drought-Tolerant Tree Against Hunger.</title>
        <authorList>
            <person name="Harrison J."/>
            <person name="Moore K.A."/>
            <person name="Paszkiewicz K."/>
            <person name="Jones T."/>
            <person name="Grant M."/>
            <person name="Ambacheew D."/>
            <person name="Muzemil S."/>
            <person name="Studholme D.J."/>
        </authorList>
    </citation>
    <scope>NUCLEOTIDE SEQUENCE [LARGE SCALE GENOMIC DNA]</scope>
</reference>
<protein>
    <submittedName>
        <fullName evidence="1">Uncharacterized protein</fullName>
    </submittedName>
</protein>
<evidence type="ECO:0000313" key="1">
    <source>
        <dbReference type="EMBL" id="RRT53521.1"/>
    </source>
</evidence>
<name>A0A426YP78_ENSVE</name>